<protein>
    <submittedName>
        <fullName evidence="2">Uncharacterized protein</fullName>
    </submittedName>
</protein>
<dbReference type="Proteomes" id="UP001060336">
    <property type="component" value="Chromosome"/>
</dbReference>
<evidence type="ECO:0000313" key="3">
    <source>
        <dbReference type="Proteomes" id="UP001060336"/>
    </source>
</evidence>
<accession>A0A9J7B114</accession>
<keyword evidence="1" id="KW-0812">Transmembrane</keyword>
<dbReference type="KEGG" id="naci:NUH88_06675"/>
<reference evidence="2" key="1">
    <citation type="submission" date="2022-08" db="EMBL/GenBank/DDBJ databases">
        <title>Nisaea acidiphila sp. nov., isolated from a marine algal debris and emended description of the genus Nisaea Urios et al. 2008.</title>
        <authorList>
            <person name="Kwon K."/>
        </authorList>
    </citation>
    <scope>NUCLEOTIDE SEQUENCE</scope>
    <source>
        <strain evidence="2">MEBiC11861</strain>
    </source>
</reference>
<sequence>MSEFWLGVTQTAIGSFLGFALGIGAFLLQQRVHSKSEAKAKWRAALDALNRLNMAAASNIETLANVKMQFTSDLAWDVEKVERATENIVNTPLTNRAEKYQDLRSLASSLQHFYVCMERIAALSPPDASEYSSLNKEMPPLSLFAHRAMGTMQKIEDVSTSRNTLISDFSREADDGLTEERLLHFSRMLTATGASLCNAVDQGMAFWLLVSDQIRAYMTHRAKGEPFIYFDLLEEVGDHVPKEDLVPSFREQLVTFEE</sequence>
<keyword evidence="1" id="KW-1133">Transmembrane helix</keyword>
<organism evidence="2 3">
    <name type="scientific">Nisaea acidiphila</name>
    <dbReference type="NCBI Taxonomy" id="1862145"/>
    <lineage>
        <taxon>Bacteria</taxon>
        <taxon>Pseudomonadati</taxon>
        <taxon>Pseudomonadota</taxon>
        <taxon>Alphaproteobacteria</taxon>
        <taxon>Rhodospirillales</taxon>
        <taxon>Thalassobaculaceae</taxon>
        <taxon>Nisaea</taxon>
    </lineage>
</organism>
<feature type="transmembrane region" description="Helical" evidence="1">
    <location>
        <begin position="6"/>
        <end position="28"/>
    </location>
</feature>
<name>A0A9J7B114_9PROT</name>
<proteinExistence type="predicted"/>
<keyword evidence="3" id="KW-1185">Reference proteome</keyword>
<gene>
    <name evidence="2" type="ORF">NUH88_06675</name>
</gene>
<evidence type="ECO:0000313" key="2">
    <source>
        <dbReference type="EMBL" id="UUX51373.1"/>
    </source>
</evidence>
<dbReference type="RefSeq" id="WP_257770813.1">
    <property type="nucleotide sequence ID" value="NZ_CP102480.1"/>
</dbReference>
<dbReference type="EMBL" id="CP102480">
    <property type="protein sequence ID" value="UUX51373.1"/>
    <property type="molecule type" value="Genomic_DNA"/>
</dbReference>
<keyword evidence="1" id="KW-0472">Membrane</keyword>
<evidence type="ECO:0000256" key="1">
    <source>
        <dbReference type="SAM" id="Phobius"/>
    </source>
</evidence>
<dbReference type="AlphaFoldDB" id="A0A9J7B114"/>